<dbReference type="Pfam" id="PF13519">
    <property type="entry name" value="VWA_2"/>
    <property type="match status" value="1"/>
</dbReference>
<keyword evidence="2" id="KW-1133">Transmembrane helix</keyword>
<evidence type="ECO:0000256" key="2">
    <source>
        <dbReference type="SAM" id="Phobius"/>
    </source>
</evidence>
<dbReference type="PANTHER" id="PTHR37947:SF2">
    <property type="entry name" value="VON WILLEBRAND FACTOR TYPE A"/>
    <property type="match status" value="1"/>
</dbReference>
<dbReference type="Proteomes" id="UP000239388">
    <property type="component" value="Unassembled WGS sequence"/>
</dbReference>
<dbReference type="Gene3D" id="3.40.50.410">
    <property type="entry name" value="von Willebrand factor, type A domain"/>
    <property type="match status" value="1"/>
</dbReference>
<dbReference type="InterPro" id="IPR002035">
    <property type="entry name" value="VWF_A"/>
</dbReference>
<organism evidence="4 5">
    <name type="scientific">Blastopirellula marina</name>
    <dbReference type="NCBI Taxonomy" id="124"/>
    <lineage>
        <taxon>Bacteria</taxon>
        <taxon>Pseudomonadati</taxon>
        <taxon>Planctomycetota</taxon>
        <taxon>Planctomycetia</taxon>
        <taxon>Pirellulales</taxon>
        <taxon>Pirellulaceae</taxon>
        <taxon>Blastopirellula</taxon>
    </lineage>
</organism>
<comment type="caution">
    <text evidence="4">The sequence shown here is derived from an EMBL/GenBank/DDBJ whole genome shotgun (WGS) entry which is preliminary data.</text>
</comment>
<dbReference type="InterPro" id="IPR036465">
    <property type="entry name" value="vWFA_dom_sf"/>
</dbReference>
<dbReference type="PANTHER" id="PTHR37947">
    <property type="entry name" value="BLL2462 PROTEIN"/>
    <property type="match status" value="1"/>
</dbReference>
<dbReference type="AlphaFoldDB" id="A0A2S8FP15"/>
<feature type="compositionally biased region" description="Basic and acidic residues" evidence="1">
    <location>
        <begin position="995"/>
        <end position="1004"/>
    </location>
</feature>
<feature type="domain" description="VWFA" evidence="3">
    <location>
        <begin position="70"/>
        <end position="249"/>
    </location>
</feature>
<name>A0A2S8FP15_9BACT</name>
<dbReference type="OrthoDB" id="9781333at2"/>
<gene>
    <name evidence="4" type="ORF">C5Y98_17080</name>
</gene>
<feature type="transmembrane region" description="Helical" evidence="2">
    <location>
        <begin position="40"/>
        <end position="60"/>
    </location>
</feature>
<dbReference type="Gene3D" id="3.40.50.880">
    <property type="match status" value="2"/>
</dbReference>
<dbReference type="EMBL" id="PUIB01000017">
    <property type="protein sequence ID" value="PQO33932.1"/>
    <property type="molecule type" value="Genomic_DNA"/>
</dbReference>
<evidence type="ECO:0000256" key="1">
    <source>
        <dbReference type="SAM" id="MobiDB-lite"/>
    </source>
</evidence>
<dbReference type="PROSITE" id="PS50234">
    <property type="entry name" value="VWFA"/>
    <property type="match status" value="1"/>
</dbReference>
<reference evidence="4 5" key="1">
    <citation type="submission" date="2018-02" db="EMBL/GenBank/DDBJ databases">
        <title>Comparative genomes isolates from brazilian mangrove.</title>
        <authorList>
            <person name="Araujo J.E."/>
            <person name="Taketani R.G."/>
            <person name="Silva M.C.P."/>
            <person name="Loureco M.V."/>
            <person name="Andreote F.D."/>
        </authorList>
    </citation>
    <scope>NUCLEOTIDE SEQUENCE [LARGE SCALE GENOMIC DNA]</scope>
    <source>
        <strain evidence="4 5">NAP PRIS-MGV</strain>
    </source>
</reference>
<sequence length="1032" mass="113470">MFGVDIAFNKPWFLLLLAGLPLLWIFSFRSISGLGRVRRFFALGLRSLVYVLLVFCLAEMQLRHTSERVTVIYVLDQSESIPQEKRAAMVQYVVKDAVEHRNAARGDRAGVIVFGREAAIEVPPYDDNLPIQKGKLESMMQVRTDATNLEGALKLAQASFSEDSAKRVVIVTDGNETVGDVQSVARQLAENGIGIDVVPIQLSSRAEVAVEKISLPSDIRKGQPVQVNVVLNNMTEPSAEDDGKVSGKVIVVRKHGQQEDVLIEQPMELEPGKKVLTFEHTIDQSDFYTYEARFVPDDRSDDSMPQNNLASAFAHVRGEGSVLLIEDWENPGEFDYLIERLKANNIEVELMQSNALFTSLAELQRFDCVILGDLPRTSGGGAGDISSFSDQQIEMLVRNSQQMGCGLLMIGGPRAFGAGGWSNTELEKAMPVDFNIKDAKVVPVGALVMMMHASELAQGNFWQKVVAREALKALGPQDYCGLIHWSGTDQWMWGGQTGLLPVGPNRNQMLARLNRMTPGDMPQFDPAMKMSLAGFNAIQAQGANVAIKHMIVISDGDPSPPNPATVTAYINAGVKITTVAIGTHGPAGSTPLRNLASQTGGKYYAVTDPKALPRIYQREARRIAQPLVKEHPGMVPVTYPHEVLEGIEGFPPFDGYVMTTLKDNALVDPGMVAPVPAEHPENATVLATWTYGVGRTGVLTTDAGKRWANNWTAWEGYDKFFTQLVRYTMRPTDNQGNFTVASEVKDGKVRVVVTATDEKDEYLNFLKLSGTAVDPEMESKDFQLRQIASGRYVGEFDADKSGSYFLSILPGPGEAPIRTGANVPYSAEFRQQRLNTALVEALAALKPKGGESGQVIDGEFAIGRVEELLNVNTFRHDLPKAISSQHVWPMLLVLCALVFFEDVFIRRVTIGTEWIGHSYRWVYGKVFGAPQQEEEEDRMERLRVIKERATADYDERKSAARFEVGLDDQQRTGSAIEEELASKSPSAGGASKKKVPLDEAKQEEDSYTSRLLKAKKEARKKPPGGMDGPGSA</sequence>
<dbReference type="Pfam" id="PF00092">
    <property type="entry name" value="VWA"/>
    <property type="match status" value="1"/>
</dbReference>
<dbReference type="SMART" id="SM00327">
    <property type="entry name" value="VWA"/>
    <property type="match status" value="2"/>
</dbReference>
<feature type="transmembrane region" description="Helical" evidence="2">
    <location>
        <begin position="12"/>
        <end position="28"/>
    </location>
</feature>
<dbReference type="RefSeq" id="WP_105355792.1">
    <property type="nucleotide sequence ID" value="NZ_PUIB01000017.1"/>
</dbReference>
<evidence type="ECO:0000313" key="4">
    <source>
        <dbReference type="EMBL" id="PQO33932.1"/>
    </source>
</evidence>
<evidence type="ECO:0000259" key="3">
    <source>
        <dbReference type="PROSITE" id="PS50234"/>
    </source>
</evidence>
<dbReference type="CDD" id="cd00198">
    <property type="entry name" value="vWFA"/>
    <property type="match status" value="1"/>
</dbReference>
<dbReference type="InterPro" id="IPR029062">
    <property type="entry name" value="Class_I_gatase-like"/>
</dbReference>
<protein>
    <recommendedName>
        <fullName evidence="3">VWFA domain-containing protein</fullName>
    </recommendedName>
</protein>
<feature type="region of interest" description="Disordered" evidence="1">
    <location>
        <begin position="968"/>
        <end position="1032"/>
    </location>
</feature>
<proteinExistence type="predicted"/>
<evidence type="ECO:0000313" key="5">
    <source>
        <dbReference type="Proteomes" id="UP000239388"/>
    </source>
</evidence>
<feature type="compositionally biased region" description="Basic residues" evidence="1">
    <location>
        <begin position="1012"/>
        <end position="1022"/>
    </location>
</feature>
<dbReference type="SUPFAM" id="SSF52317">
    <property type="entry name" value="Class I glutamine amidotransferase-like"/>
    <property type="match status" value="1"/>
</dbReference>
<accession>A0A2S8FP15</accession>
<keyword evidence="2" id="KW-0472">Membrane</keyword>
<dbReference type="SUPFAM" id="SSF53300">
    <property type="entry name" value="vWA-like"/>
    <property type="match status" value="2"/>
</dbReference>
<keyword evidence="2" id="KW-0812">Transmembrane</keyword>